<dbReference type="InterPro" id="IPR036852">
    <property type="entry name" value="Peptidase_S8/S53_dom_sf"/>
</dbReference>
<dbReference type="Proteomes" id="UP000008810">
    <property type="component" value="Chromosome 5"/>
</dbReference>
<dbReference type="Pfam" id="PF00082">
    <property type="entry name" value="Peptidase_S8"/>
    <property type="match status" value="1"/>
</dbReference>
<feature type="active site" description="Charge relay system" evidence="8 9">
    <location>
        <position position="639"/>
    </location>
</feature>
<feature type="active site" description="Charge relay system" evidence="8 9">
    <location>
        <position position="565"/>
    </location>
</feature>
<keyword evidence="5 9" id="KW-0378">Hydrolase</keyword>
<keyword evidence="7" id="KW-0325">Glycoprotein</keyword>
<dbReference type="InterPro" id="IPR015500">
    <property type="entry name" value="Peptidase_S8_subtilisin-rel"/>
</dbReference>
<dbReference type="Gene3D" id="3.50.30.30">
    <property type="match status" value="1"/>
</dbReference>
<dbReference type="InterPro" id="IPR023827">
    <property type="entry name" value="Peptidase_S8_Asp-AS"/>
</dbReference>
<dbReference type="Pfam" id="PF17766">
    <property type="entry name" value="fn3_6"/>
    <property type="match status" value="1"/>
</dbReference>
<dbReference type="PRINTS" id="PR00723">
    <property type="entry name" value="SUBTILISIN"/>
</dbReference>
<dbReference type="Pfam" id="PF10536">
    <property type="entry name" value="PMD"/>
    <property type="match status" value="1"/>
</dbReference>
<feature type="domain" description="Inhibitor I9" evidence="12">
    <location>
        <begin position="438"/>
        <end position="529"/>
    </location>
</feature>
<evidence type="ECO:0000256" key="10">
    <source>
        <dbReference type="RuleBase" id="RU003355"/>
    </source>
</evidence>
<dbReference type="InterPro" id="IPR034197">
    <property type="entry name" value="Peptidases_S8_3"/>
</dbReference>
<dbReference type="InterPro" id="IPR045051">
    <property type="entry name" value="SBT"/>
</dbReference>
<dbReference type="ExpressionAtlas" id="A0A2K2CHS6">
    <property type="expression patterns" value="baseline"/>
</dbReference>
<feature type="domain" description="Subtilisin-like protease fibronectin type-III" evidence="14">
    <location>
        <begin position="1116"/>
        <end position="1210"/>
    </location>
</feature>
<keyword evidence="17" id="KW-1185">Reference proteome</keyword>
<evidence type="ECO:0000256" key="9">
    <source>
        <dbReference type="PROSITE-ProRule" id="PRU01240"/>
    </source>
</evidence>
<dbReference type="GO" id="GO:0004252">
    <property type="term" value="F:serine-type endopeptidase activity"/>
    <property type="evidence" value="ECO:0000318"/>
    <property type="project" value="GO_Central"/>
</dbReference>
<evidence type="ECO:0000256" key="8">
    <source>
        <dbReference type="PIRSR" id="PIRSR615500-1"/>
    </source>
</evidence>
<evidence type="ECO:0000256" key="4">
    <source>
        <dbReference type="ARBA" id="ARBA00022729"/>
    </source>
</evidence>
<feature type="domain" description="Peptidase S8/S53" evidence="11">
    <location>
        <begin position="556"/>
        <end position="1035"/>
    </location>
</feature>
<gene>
    <name evidence="15" type="ORF">BRADI_5g17320v3</name>
</gene>
<dbReference type="AlphaFoldDB" id="A0A2K2CHS6"/>
<evidence type="ECO:0000256" key="6">
    <source>
        <dbReference type="ARBA" id="ARBA00022825"/>
    </source>
</evidence>
<evidence type="ECO:0000259" key="11">
    <source>
        <dbReference type="Pfam" id="PF00082"/>
    </source>
</evidence>
<accession>A0A2K2CHS6</accession>
<dbReference type="PANTHER" id="PTHR10795">
    <property type="entry name" value="PROPROTEIN CONVERTASE SUBTILISIN/KEXIN"/>
    <property type="match status" value="1"/>
</dbReference>
<dbReference type="GO" id="GO:0005576">
    <property type="term" value="C:extracellular region"/>
    <property type="evidence" value="ECO:0000318"/>
    <property type="project" value="GO_Central"/>
</dbReference>
<dbReference type="SUPFAM" id="SSF52743">
    <property type="entry name" value="Subtilisin-like"/>
    <property type="match status" value="1"/>
</dbReference>
<evidence type="ECO:0000259" key="13">
    <source>
        <dbReference type="Pfam" id="PF10536"/>
    </source>
</evidence>
<evidence type="ECO:0000259" key="12">
    <source>
        <dbReference type="Pfam" id="PF05922"/>
    </source>
</evidence>
<dbReference type="GO" id="GO:0006508">
    <property type="term" value="P:proteolysis"/>
    <property type="evidence" value="ECO:0007669"/>
    <property type="project" value="UniProtKB-KW"/>
</dbReference>
<dbReference type="Gene3D" id="2.60.40.2310">
    <property type="match status" value="1"/>
</dbReference>
<comment type="similarity">
    <text evidence="2 9 10">Belongs to the peptidase S8 family.</text>
</comment>
<dbReference type="InterPro" id="IPR019557">
    <property type="entry name" value="AminoTfrase-like_pln_mobile"/>
</dbReference>
<proteinExistence type="inferred from homology"/>
<feature type="domain" description="Aminotransferase-like plant mobile" evidence="13">
    <location>
        <begin position="70"/>
        <end position="388"/>
    </location>
</feature>
<reference evidence="15" key="2">
    <citation type="submission" date="2017-06" db="EMBL/GenBank/DDBJ databases">
        <title>WGS assembly of Brachypodium distachyon.</title>
        <authorList>
            <consortium name="The International Brachypodium Initiative"/>
            <person name="Lucas S."/>
            <person name="Harmon-Smith M."/>
            <person name="Lail K."/>
            <person name="Tice H."/>
            <person name="Grimwood J."/>
            <person name="Bruce D."/>
            <person name="Barry K."/>
            <person name="Shu S."/>
            <person name="Lindquist E."/>
            <person name="Wang M."/>
            <person name="Pitluck S."/>
            <person name="Vogel J.P."/>
            <person name="Garvin D.F."/>
            <person name="Mockler T.C."/>
            <person name="Schmutz J."/>
            <person name="Rokhsar D."/>
            <person name="Bevan M.W."/>
        </authorList>
    </citation>
    <scope>NUCLEOTIDE SEQUENCE</scope>
    <source>
        <strain evidence="15">Bd21</strain>
    </source>
</reference>
<evidence type="ECO:0000313" key="17">
    <source>
        <dbReference type="Proteomes" id="UP000008810"/>
    </source>
</evidence>
<reference evidence="15 16" key="1">
    <citation type="journal article" date="2010" name="Nature">
        <title>Genome sequencing and analysis of the model grass Brachypodium distachyon.</title>
        <authorList>
            <consortium name="International Brachypodium Initiative"/>
        </authorList>
    </citation>
    <scope>NUCLEOTIDE SEQUENCE [LARGE SCALE GENOMIC DNA]</scope>
    <source>
        <strain evidence="15 16">Bd21</strain>
    </source>
</reference>
<evidence type="ECO:0000259" key="14">
    <source>
        <dbReference type="Pfam" id="PF17766"/>
    </source>
</evidence>
<name>A0A2K2CHS6_BRADI</name>
<dbReference type="PROSITE" id="PS51892">
    <property type="entry name" value="SUBTILASE"/>
    <property type="match status" value="1"/>
</dbReference>
<evidence type="ECO:0000313" key="16">
    <source>
        <dbReference type="EnsemblPlants" id="PNT61586"/>
    </source>
</evidence>
<dbReference type="Pfam" id="PF05922">
    <property type="entry name" value="Inhibitor_I9"/>
    <property type="match status" value="1"/>
</dbReference>
<dbReference type="PROSITE" id="PS00136">
    <property type="entry name" value="SUBTILASE_ASP"/>
    <property type="match status" value="1"/>
</dbReference>
<reference evidence="16" key="3">
    <citation type="submission" date="2018-08" db="UniProtKB">
        <authorList>
            <consortium name="EnsemblPlants"/>
        </authorList>
    </citation>
    <scope>IDENTIFICATION</scope>
    <source>
        <strain evidence="16">cv. Bd21</strain>
    </source>
</reference>
<evidence type="ECO:0008006" key="18">
    <source>
        <dbReference type="Google" id="ProtNLM"/>
    </source>
</evidence>
<evidence type="ECO:0000256" key="3">
    <source>
        <dbReference type="ARBA" id="ARBA00022670"/>
    </source>
</evidence>
<evidence type="ECO:0000256" key="2">
    <source>
        <dbReference type="ARBA" id="ARBA00011073"/>
    </source>
</evidence>
<organism evidence="15">
    <name type="scientific">Brachypodium distachyon</name>
    <name type="common">Purple false brome</name>
    <name type="synonym">Trachynia distachya</name>
    <dbReference type="NCBI Taxonomy" id="15368"/>
    <lineage>
        <taxon>Eukaryota</taxon>
        <taxon>Viridiplantae</taxon>
        <taxon>Streptophyta</taxon>
        <taxon>Embryophyta</taxon>
        <taxon>Tracheophyta</taxon>
        <taxon>Spermatophyta</taxon>
        <taxon>Magnoliopsida</taxon>
        <taxon>Liliopsida</taxon>
        <taxon>Poales</taxon>
        <taxon>Poaceae</taxon>
        <taxon>BOP clade</taxon>
        <taxon>Pooideae</taxon>
        <taxon>Stipodae</taxon>
        <taxon>Brachypodieae</taxon>
        <taxon>Brachypodium</taxon>
    </lineage>
</organism>
<dbReference type="CDD" id="cd02120">
    <property type="entry name" value="PA_subtilisin_like"/>
    <property type="match status" value="1"/>
</dbReference>
<dbReference type="EnsemblPlants" id="PNT61586">
    <property type="protein sequence ID" value="PNT61586"/>
    <property type="gene ID" value="BRADI_5g17320v3"/>
</dbReference>
<dbReference type="Gramene" id="PNT61586">
    <property type="protein sequence ID" value="PNT61586"/>
    <property type="gene ID" value="BRADI_5g17320v3"/>
</dbReference>
<evidence type="ECO:0000256" key="1">
    <source>
        <dbReference type="ARBA" id="ARBA00004613"/>
    </source>
</evidence>
<dbReference type="Gene3D" id="3.40.50.200">
    <property type="entry name" value="Peptidase S8/S53 domain"/>
    <property type="match status" value="1"/>
</dbReference>
<dbReference type="InterPro" id="IPR010259">
    <property type="entry name" value="S8pro/Inhibitor_I9"/>
</dbReference>
<dbReference type="CDD" id="cd04852">
    <property type="entry name" value="Peptidases_S8_3"/>
    <property type="match status" value="1"/>
</dbReference>
<keyword evidence="3 9" id="KW-0645">Protease</keyword>
<comment type="subcellular location">
    <subcellularLocation>
        <location evidence="1">Secreted</location>
    </subcellularLocation>
</comment>
<dbReference type="InterPro" id="IPR041469">
    <property type="entry name" value="Subtilisin-like_FN3"/>
</dbReference>
<sequence>MSGLPPLLNAFYDDGHRCQGWINPAGDGIEPPPTFRLRGPNKWDLDPRFVPRLAQSGLLPLARMTSTGQSLMLDSSLLTALVDRWRPETHTFHFRWGEMTPTLKDVAMITGLPLRGPPVVPQPESLTWREDLEAQFGIPLPRKEGAKEIRGVPKSWLSQFTVVPPDADDYVIRKHLIAYLLFLFGSIMFPSSSGDTIPPSYINMAVEIADNQFDDIIAYSWGSAVLCHTYRGLCVAVQKKPIRKEPVLSVCYILLQLWSWEHLPIGRPQIEHPVHPYKLGDTRFEPATFGSRWTYGKLRWARQFAGKCYPLYHDDLERLHDTEVIWDPFSQEDILYVGGAPGLSMQCTCDADIWMTRCNLVFAYMVEPYQPERVMRQFGLFQEVPPPPPRELAHDVHTFRQLCSDTIAMAFPKPSLVLCSILTFLSLNCSPYHVFAKVYMVVMEDDPVVSYKASRKNIMRGEEAQKYKQIATTKHDIFLESFLPTGSYKKLYSYTHLLNGFALHAKSVETARILSGAKGVRLVQEDIKMAKMTTYTPKYIGASGVWPLLGGAENSGDGIVIGMIDTGIDPKNPSFAGFSDQAKPPPASFKGMCRSGDRFPPDSCNGKIVGARWFARAGQATGEFNATIHYASPYDPDGHGSHTASTAAGNFHAPAISRGYNFGYASGMAPGARLAIYKAAYPFGGYMSDVIAAVDQAVEDGVDVISLSMAPSSVSSGPASFLNLLETQLLLATKAGVSVVQAVGNGGPDASSIVSFSPWITSVAASTTDRKYNKSIITGHGQVFSCGAISPSTPGETMYPLALADDVSIANSTDGSNSCQDPKVFIRSLVQGKVIICMIVSSNYYEGDSLTNIIDTAQKIGAVGVVIADRYSGDVDIEYQPTFPTAIPSAIVVNGVDTMNLLEYYDNNTARGDDGGVMAFGASVRILEGRRASYSGEPPMVADYSSRGPNVENAQMQAADVLKPNVMAPGHHIWGAWSPTSDAMPEIQGESYAILSGTSMSTPHVAGVAALIRQRHPTWSPAMVMSAIMTTAEATDRSGRPLMARRDVGAVVAATPFDMGAGAINAARALDPGLVLDATYREYLQFLCAVPGVDEAAVRRATGALCPSARARWCSDLNTPSVTVASLVGSRRVDRRVWSVGAENETYMAYVRAPDGVAVRVSPDEFTIAPGATAVLRIVLNTTAPGNAFSFGEVVLRGDKKHSVRIPLAVYPAAVLGP</sequence>
<evidence type="ECO:0000313" key="15">
    <source>
        <dbReference type="EMBL" id="PNT61586.1"/>
    </source>
</evidence>
<dbReference type="InParanoid" id="A0A2K2CHS6"/>
<evidence type="ECO:0000256" key="5">
    <source>
        <dbReference type="ARBA" id="ARBA00022801"/>
    </source>
</evidence>
<dbReference type="InterPro" id="IPR023828">
    <property type="entry name" value="Peptidase_S8_Ser-AS"/>
</dbReference>
<protein>
    <recommendedName>
        <fullName evidence="18">Peptidase S8/S53 domain-containing protein</fullName>
    </recommendedName>
</protein>
<keyword evidence="4" id="KW-0732">Signal</keyword>
<dbReference type="PROSITE" id="PS00138">
    <property type="entry name" value="SUBTILASE_SER"/>
    <property type="match status" value="1"/>
</dbReference>
<dbReference type="OrthoDB" id="640735at2759"/>
<evidence type="ECO:0000256" key="7">
    <source>
        <dbReference type="ARBA" id="ARBA00023180"/>
    </source>
</evidence>
<dbReference type="InterPro" id="IPR000209">
    <property type="entry name" value="Peptidase_S8/S53_dom"/>
</dbReference>
<keyword evidence="6 9" id="KW-0720">Serine protease</keyword>
<feature type="active site" description="Charge relay system" evidence="8 9">
    <location>
        <position position="999"/>
    </location>
</feature>
<dbReference type="EMBL" id="CM000884">
    <property type="protein sequence ID" value="PNT61586.1"/>
    <property type="molecule type" value="Genomic_DNA"/>
</dbReference>